<accession>A0A0G1U6M7</accession>
<gene>
    <name evidence="2" type="ORF">UY19_C0010G0050</name>
</gene>
<keyword evidence="1" id="KW-0472">Membrane</keyword>
<dbReference type="EMBL" id="LCPB01000010">
    <property type="protein sequence ID" value="KKU89717.1"/>
    <property type="molecule type" value="Genomic_DNA"/>
</dbReference>
<sequence length="252" mass="28017">MSKNMERIFFAFLLSFVGAIVAKQFEALWWIGLIFGFISGYIGYDIRSFLGAIPVALASSCAEVGTFIPTTGRLKRFACCAFYTFGAGVCTGLICFGAISLLIFPLTHVSECLLMASYGGFFMGIFLVWMTPSDSKTDAGTQMHIEDMSTIIRWMHPIPFAIRTLPLGIFYSLRVVAWITEKGSELGWRFLYHLYRLVHSHERVLFGLDVALGVAIGHYSGNALLGGFAGAAWWILDWHLISVKLMKVQPAQ</sequence>
<feature type="transmembrane region" description="Helical" evidence="1">
    <location>
        <begin position="46"/>
        <end position="68"/>
    </location>
</feature>
<organism evidence="2 3">
    <name type="scientific">Candidatus Wolfebacteria bacterium GW2011_GWA2_47_9b</name>
    <dbReference type="NCBI Taxonomy" id="1619005"/>
    <lineage>
        <taxon>Bacteria</taxon>
        <taxon>Candidatus Wolfeibacteriota</taxon>
    </lineage>
</organism>
<reference evidence="2 3" key="1">
    <citation type="journal article" date="2015" name="Nature">
        <title>rRNA introns, odd ribosomes, and small enigmatic genomes across a large radiation of phyla.</title>
        <authorList>
            <person name="Brown C.T."/>
            <person name="Hug L.A."/>
            <person name="Thomas B.C."/>
            <person name="Sharon I."/>
            <person name="Castelle C.J."/>
            <person name="Singh A."/>
            <person name="Wilkins M.J."/>
            <person name="Williams K.H."/>
            <person name="Banfield J.F."/>
        </authorList>
    </citation>
    <scope>NUCLEOTIDE SEQUENCE [LARGE SCALE GENOMIC DNA]</scope>
</reference>
<comment type="caution">
    <text evidence="2">The sequence shown here is derived from an EMBL/GenBank/DDBJ whole genome shotgun (WGS) entry which is preliminary data.</text>
</comment>
<evidence type="ECO:0000313" key="2">
    <source>
        <dbReference type="EMBL" id="KKU89717.1"/>
    </source>
</evidence>
<dbReference type="Proteomes" id="UP000033882">
    <property type="component" value="Unassembled WGS sequence"/>
</dbReference>
<dbReference type="AlphaFoldDB" id="A0A0G1U6M7"/>
<evidence type="ECO:0000256" key="1">
    <source>
        <dbReference type="SAM" id="Phobius"/>
    </source>
</evidence>
<name>A0A0G1U6M7_9BACT</name>
<proteinExistence type="predicted"/>
<keyword evidence="1" id="KW-1133">Transmembrane helix</keyword>
<feature type="transmembrane region" description="Helical" evidence="1">
    <location>
        <begin position="210"/>
        <end position="236"/>
    </location>
</feature>
<keyword evidence="1" id="KW-0812">Transmembrane</keyword>
<feature type="transmembrane region" description="Helical" evidence="1">
    <location>
        <begin position="113"/>
        <end position="130"/>
    </location>
</feature>
<feature type="transmembrane region" description="Helical" evidence="1">
    <location>
        <begin position="80"/>
        <end position="107"/>
    </location>
</feature>
<evidence type="ECO:0000313" key="3">
    <source>
        <dbReference type="Proteomes" id="UP000033882"/>
    </source>
</evidence>
<feature type="transmembrane region" description="Helical" evidence="1">
    <location>
        <begin position="160"/>
        <end position="180"/>
    </location>
</feature>
<protein>
    <submittedName>
        <fullName evidence="2">Uncharacterized protein</fullName>
    </submittedName>
</protein>